<organism evidence="2 3">
    <name type="scientific">Bdellovibrio svalbardensis</name>
    <dbReference type="NCBI Taxonomy" id="2972972"/>
    <lineage>
        <taxon>Bacteria</taxon>
        <taxon>Pseudomonadati</taxon>
        <taxon>Bdellovibrionota</taxon>
        <taxon>Bdellovibrionia</taxon>
        <taxon>Bdellovibrionales</taxon>
        <taxon>Pseudobdellovibrionaceae</taxon>
        <taxon>Bdellovibrio</taxon>
    </lineage>
</organism>
<protein>
    <recommendedName>
        <fullName evidence="4">Transglycosylase SLT domain-containing protein</fullName>
    </recommendedName>
</protein>
<evidence type="ECO:0000313" key="3">
    <source>
        <dbReference type="Proteomes" id="UP001152321"/>
    </source>
</evidence>
<reference evidence="2" key="1">
    <citation type="submission" date="2022-08" db="EMBL/GenBank/DDBJ databases">
        <title>Novel Bdellovibrio Species Isolated from Svalbard: Designation Bdellovibrio svalbardensis.</title>
        <authorList>
            <person name="Mitchell R.J."/>
            <person name="Choi S.Y."/>
        </authorList>
    </citation>
    <scope>NUCLEOTIDE SEQUENCE</scope>
    <source>
        <strain evidence="2">PAP01</strain>
    </source>
</reference>
<feature type="signal peptide" evidence="1">
    <location>
        <begin position="1"/>
        <end position="22"/>
    </location>
</feature>
<dbReference type="RefSeq" id="WP_277578549.1">
    <property type="nucleotide sequence ID" value="NZ_JANRMI010000003.1"/>
</dbReference>
<gene>
    <name evidence="2" type="ORF">NWE73_11895</name>
</gene>
<dbReference type="Proteomes" id="UP001152321">
    <property type="component" value="Unassembled WGS sequence"/>
</dbReference>
<evidence type="ECO:0000256" key="1">
    <source>
        <dbReference type="SAM" id="SignalP"/>
    </source>
</evidence>
<proteinExistence type="predicted"/>
<comment type="caution">
    <text evidence="2">The sequence shown here is derived from an EMBL/GenBank/DDBJ whole genome shotgun (WGS) entry which is preliminary data.</text>
</comment>
<evidence type="ECO:0000313" key="2">
    <source>
        <dbReference type="EMBL" id="MDG0817073.1"/>
    </source>
</evidence>
<evidence type="ECO:0008006" key="4">
    <source>
        <dbReference type="Google" id="ProtNLM"/>
    </source>
</evidence>
<keyword evidence="3" id="KW-1185">Reference proteome</keyword>
<sequence>MKYLASLIFFASIHFIAHSALAAKTLSEASNCVECSFAPATLSKDALNARSIRNAVSNGTEPQSVADIGERMNWAATCSKFAKGNSYGPWGLAVISELETNKYDELIRGSSDLYRICPGYQQMDRDGKNGMWVAIIAAMANHESSCRENPPLHGGPNGTLVGLMQLHKGRENAYSPDGCKRGDGSTAKGSIRCSLSMINDQLGRGLPLFAKSGETYWEVLQRTSRKKIYAEIQEAIQDYALCR</sequence>
<accession>A0ABT6DJM9</accession>
<dbReference type="EMBL" id="JANRMI010000003">
    <property type="protein sequence ID" value="MDG0817073.1"/>
    <property type="molecule type" value="Genomic_DNA"/>
</dbReference>
<name>A0ABT6DJM9_9BACT</name>
<feature type="chain" id="PRO_5045093567" description="Transglycosylase SLT domain-containing protein" evidence="1">
    <location>
        <begin position="23"/>
        <end position="243"/>
    </location>
</feature>
<keyword evidence="1" id="KW-0732">Signal</keyword>